<organism evidence="2 3">
    <name type="scientific">Extremus antarcticus</name>
    <dbReference type="NCBI Taxonomy" id="702011"/>
    <lineage>
        <taxon>Eukaryota</taxon>
        <taxon>Fungi</taxon>
        <taxon>Dikarya</taxon>
        <taxon>Ascomycota</taxon>
        <taxon>Pezizomycotina</taxon>
        <taxon>Dothideomycetes</taxon>
        <taxon>Dothideomycetidae</taxon>
        <taxon>Mycosphaerellales</taxon>
        <taxon>Extremaceae</taxon>
        <taxon>Extremus</taxon>
    </lineage>
</organism>
<feature type="region of interest" description="Disordered" evidence="1">
    <location>
        <begin position="775"/>
        <end position="810"/>
    </location>
</feature>
<evidence type="ECO:0000256" key="1">
    <source>
        <dbReference type="SAM" id="MobiDB-lite"/>
    </source>
</evidence>
<dbReference type="EMBL" id="JAWDJX010000110">
    <property type="protein sequence ID" value="KAK3046163.1"/>
    <property type="molecule type" value="Genomic_DNA"/>
</dbReference>
<evidence type="ECO:0000313" key="2">
    <source>
        <dbReference type="EMBL" id="KAK3046163.1"/>
    </source>
</evidence>
<keyword evidence="3" id="KW-1185">Reference proteome</keyword>
<feature type="compositionally biased region" description="Acidic residues" evidence="1">
    <location>
        <begin position="51"/>
        <end position="62"/>
    </location>
</feature>
<protein>
    <submittedName>
        <fullName evidence="2">Uncharacterized protein</fullName>
    </submittedName>
</protein>
<dbReference type="Proteomes" id="UP001271007">
    <property type="component" value="Unassembled WGS sequence"/>
</dbReference>
<evidence type="ECO:0000313" key="3">
    <source>
        <dbReference type="Proteomes" id="UP001271007"/>
    </source>
</evidence>
<comment type="caution">
    <text evidence="2">The sequence shown here is derived from an EMBL/GenBank/DDBJ whole genome shotgun (WGS) entry which is preliminary data.</text>
</comment>
<feature type="region of interest" description="Disordered" evidence="1">
    <location>
        <begin position="15"/>
        <end position="64"/>
    </location>
</feature>
<feature type="compositionally biased region" description="Acidic residues" evidence="1">
    <location>
        <begin position="786"/>
        <end position="810"/>
    </location>
</feature>
<dbReference type="AlphaFoldDB" id="A0AAJ0DA49"/>
<sequence length="810" mass="92357">MAEFELDSLAEVVEEDKLDELFETGDGVNGVNGGEDGTSGKAKGTSSHNEEDAEEGTSEEAEGTVNHRAEDADALGGVEASIFGGHLPEEVEAKASNEAPAIPCEAQQQPLFDLQAAESALPPLVPLSTSPGNSKLLDGPFAREAVPWLIKNGKGPPFASREHRLTICDLPNELLRNAFDCMQSRVHMRNCQKVCKAFYDNSLHHMYRNVRIDLPEELTEWQRDLLGDNHRGLRHIQQLHLWPVVLRIESTAVFRWVAQLLKRLEHGQLQDFWYVAAWIHHTTANTWRRWVSPRQMPFRLYDLLWSRQPNLTRVDIRPLYGPEDDTSEQDKFANLQVHSIPKLDHLFIVPDVVDLLGIGSKVLEKLEITKLTVYGRSWKERDIHTSILPSAREDEDKLVQGLFAHQRQSAIRCGPKSYIKPSCLSMLELSEVNLRFCRSKWFACNDFRNLSELVIKYCPYADVFLTRLMQSEADSVPALDYFTLVHKLRDVGTERTLIELNELVKRCFKKPSKDDNYLPGPRMLDLHLRNIGMDALPEARAIGTSIRLHRKTLESLCVDYMYRTRGPGGSEGLPKAVIWEPHELNGMLRGCRQLRELALAVPSYSWHYRPGQLLVAQGVVFTSFVHAIVKNVDLTILNVLNWPASYNLGEPTIYHATVQPQLCKLTTDLFNYIAAAAARIRPSPCCRRKLEVIAFGVREQGSGLPFPRYFVPGQASYLHFTQSIAYPVSLRRLRIERMEGDLLRYEWINFDKKSRREERYEYYLHDEIELEYDDEYHADSNRTGVEDDDLSDGDEFVSSDEDGEDDQSGS</sequence>
<proteinExistence type="predicted"/>
<accession>A0AAJ0DA49</accession>
<reference evidence="2" key="1">
    <citation type="submission" date="2023-04" db="EMBL/GenBank/DDBJ databases">
        <title>Black Yeasts Isolated from many extreme environments.</title>
        <authorList>
            <person name="Coleine C."/>
            <person name="Stajich J.E."/>
            <person name="Selbmann L."/>
        </authorList>
    </citation>
    <scope>NUCLEOTIDE SEQUENCE</scope>
    <source>
        <strain evidence="2">CCFEE 5312</strain>
    </source>
</reference>
<gene>
    <name evidence="2" type="ORF">LTR09_012323</name>
</gene>
<name>A0AAJ0DA49_9PEZI</name>
<feature type="compositionally biased region" description="Gly residues" evidence="1">
    <location>
        <begin position="27"/>
        <end position="37"/>
    </location>
</feature>